<dbReference type="PANTHER" id="PTHR42648:SF32">
    <property type="entry name" value="RIBONUCLEASE H-LIKE DOMAIN, GAG-PRE-INTEGRASE DOMAIN PROTEIN-RELATED"/>
    <property type="match status" value="1"/>
</dbReference>
<evidence type="ECO:0000259" key="4">
    <source>
        <dbReference type="PROSITE" id="PS50158"/>
    </source>
</evidence>
<dbReference type="Gene3D" id="4.10.60.10">
    <property type="entry name" value="Zinc finger, CCHC-type"/>
    <property type="match status" value="1"/>
</dbReference>
<evidence type="ECO:0000313" key="6">
    <source>
        <dbReference type="EMBL" id="GJS97603.1"/>
    </source>
</evidence>
<evidence type="ECO:0000256" key="2">
    <source>
        <dbReference type="PROSITE-ProRule" id="PRU00047"/>
    </source>
</evidence>
<feature type="domain" description="CCHC-type" evidence="4">
    <location>
        <begin position="582"/>
        <end position="598"/>
    </location>
</feature>
<dbReference type="InterPro" id="IPR036875">
    <property type="entry name" value="Znf_CCHC_sf"/>
</dbReference>
<dbReference type="InterPro" id="IPR054722">
    <property type="entry name" value="PolX-like_BBD"/>
</dbReference>
<feature type="region of interest" description="Disordered" evidence="3">
    <location>
        <begin position="511"/>
        <end position="544"/>
    </location>
</feature>
<accession>A0ABQ5A6G1</accession>
<dbReference type="PANTHER" id="PTHR42648">
    <property type="entry name" value="TRANSPOSASE, PUTATIVE-RELATED"/>
    <property type="match status" value="1"/>
</dbReference>
<keyword evidence="1" id="KW-0378">Hydrolase</keyword>
<keyword evidence="2" id="KW-0862">Zinc</keyword>
<evidence type="ECO:0000256" key="3">
    <source>
        <dbReference type="SAM" id="MobiDB-lite"/>
    </source>
</evidence>
<proteinExistence type="predicted"/>
<dbReference type="InterPro" id="IPR001878">
    <property type="entry name" value="Znf_CCHC"/>
</dbReference>
<dbReference type="Pfam" id="PF13976">
    <property type="entry name" value="gag_pre-integrs"/>
    <property type="match status" value="1"/>
</dbReference>
<gene>
    <name evidence="6" type="ORF">Tco_0804571</name>
</gene>
<feature type="compositionally biased region" description="Polar residues" evidence="3">
    <location>
        <begin position="88"/>
        <end position="103"/>
    </location>
</feature>
<dbReference type="InterPro" id="IPR057670">
    <property type="entry name" value="SH3_retrovirus"/>
</dbReference>
<dbReference type="InterPro" id="IPR039537">
    <property type="entry name" value="Retrotran_Ty1/copia-like"/>
</dbReference>
<reference evidence="6" key="1">
    <citation type="journal article" date="2022" name="Int. J. Mol. Sci.">
        <title>Draft Genome of Tanacetum Coccineum: Genomic Comparison of Closely Related Tanacetum-Family Plants.</title>
        <authorList>
            <person name="Yamashiro T."/>
            <person name="Shiraishi A."/>
            <person name="Nakayama K."/>
            <person name="Satake H."/>
        </authorList>
    </citation>
    <scope>NUCLEOTIDE SEQUENCE</scope>
</reference>
<comment type="caution">
    <text evidence="6">The sequence shown here is derived from an EMBL/GenBank/DDBJ whole genome shotgun (WGS) entry which is preliminary data.</text>
</comment>
<dbReference type="InterPro" id="IPR012337">
    <property type="entry name" value="RNaseH-like_sf"/>
</dbReference>
<feature type="compositionally biased region" description="Polar residues" evidence="3">
    <location>
        <begin position="533"/>
        <end position="544"/>
    </location>
</feature>
<evidence type="ECO:0000313" key="7">
    <source>
        <dbReference type="Proteomes" id="UP001151760"/>
    </source>
</evidence>
<dbReference type="SUPFAM" id="SSF53098">
    <property type="entry name" value="Ribonuclease H-like"/>
    <property type="match status" value="1"/>
</dbReference>
<sequence length="1519" mass="171674">MESVIDEGLNEAVSDEISNKEKENEKSKVKIRSYVDVVVQKVNMFDKNLLEIPTELDSNGNEIVVFDEVMIAEGKLSKGANSLQAEADLQSNPDKNGPSPLQESSSSSDNKGDFVPLLPAMLAGAAMESSPTILEAAKTLSKVASQGVSKVKSTDKGKRYMRRARSVAKNINTGLDAEKEINTGREEINIGIKSYKLEPKRMVEEEALSEQQEKRKAQVQFEAQYYTEEDWDAIRANRYCESKKGNTLSEERAKAKRNKPRPSSQLRIYMSKLSDESKTVKLSQLKKLSFEEIKEEFDKCSAIGEKVVEVKEEEPVKRTGKRKKQKARKGISVDKRYIMRIHRQDKEETLEAMNPTSLATKSNIVLWLKTLQEEDLIELSRTMFDPPLNEDDIWSLPLQHKMINWRCLNYFGKHQNQGLEYENCKKMQKNVLKHQFEKFSTASNESLDKAYDSLSPLMESNCSNHEKICQTLMGVILMNLSQTSGLEDEMERDGYVTIRVKCVHSEDRKEHDFKEYRPDTGRNQGRRSYGDNGRSNAPTNESSSQALVAMLTVRVRKFIQRTGRNMDFKEKQHVSLDKLKIKCYNCHRKGHFARECRSGRNQGRRSYGGYDWSNDFEVEPVNYALMAISSLSSSCSSDSESQEPKLENVVNTGQREGKPVWDNTKRVNHQNFSKYPHLSKTFVPSGVLTRTGFVSTTRLSISTAMLVCTTRPSISTAMHVCIARPVYATRPIYLRMDNIRPRGSCSPIKRSYYTKPAFRPKDLKQDVKTFRVKNMTSAGKRALVNTSKGKLDTDLKKSIWIWRPKGNYLDHVSKDSGSFILKKLEYGNPEILLQDHVVVDSGFFSHMTGNKAYLSDYEDFNGGFVAFGSDPKGGKITGKGKIKTANLDFDDVYFVDELKFNLFSVSQMCDKKNSVLFTESECLILSPSFKLLDESQVVLRAPRKDDVYSLDLKNIVPSGGITCLYANATADESKLWHRRLGHVNFKNINKLVKGHLVRGLPSKVFVNDHTCVACKKGKQHKASCKAKLERIIRKPLELLHMDLFGPVSVESINKKRYCLVVTDDFSRFSWVFFLATKDETSEILCKFIIGLENQLNHNVKIIRCDNGTEFKNYAMNEFYAKKGIKREFSVARTLQQNGVAERKNKTLIEAARTMLADSLLPIPFWAEAVNTACYVLNRVLVTKPQNKTPYELLIGKSPSISFMRPFGCPLTILNTLDSLGKFDGKSDEGYLLGYSTTSKAFRVYNKRTKRVEENLHINFLEDQPNVAGTGPNWMFDLDFLTNSMNYIPVSVENQVNVDVGIQDSYVAGSSGKDKGPTQEYILLPLQPHRTRIPVKDVVQDAQEKPSKNASPDKDIQDSEDVIDKEGQHQMPEDEQVLQDELEMMVTQELVAKVMDDISRQAFEEEKRRIASQKKTAQATSANVGESSFVYLGGKIPIDASTLPNANLHIDPNILDLEDASDTLPNDGIFNGAYDDDEDVGVVADFNNMDNTIAVSPIPTLRIHKDHPKGQILGDPTLAV</sequence>
<dbReference type="SUPFAM" id="SSF57756">
    <property type="entry name" value="Retrovirus zinc finger-like domains"/>
    <property type="match status" value="1"/>
</dbReference>
<dbReference type="Pfam" id="PF00665">
    <property type="entry name" value="rve"/>
    <property type="match status" value="1"/>
</dbReference>
<dbReference type="InterPro" id="IPR001584">
    <property type="entry name" value="Integrase_cat-core"/>
</dbReference>
<dbReference type="Pfam" id="PF22936">
    <property type="entry name" value="Pol_BBD"/>
    <property type="match status" value="1"/>
</dbReference>
<feature type="compositionally biased region" description="Basic and acidic residues" evidence="3">
    <location>
        <begin position="511"/>
        <end position="520"/>
    </location>
</feature>
<dbReference type="EMBL" id="BQNB010011977">
    <property type="protein sequence ID" value="GJS97603.1"/>
    <property type="molecule type" value="Genomic_DNA"/>
</dbReference>
<dbReference type="Pfam" id="PF25597">
    <property type="entry name" value="SH3_retrovirus"/>
    <property type="match status" value="1"/>
</dbReference>
<feature type="compositionally biased region" description="Basic and acidic residues" evidence="3">
    <location>
        <begin position="17"/>
        <end position="27"/>
    </location>
</feature>
<dbReference type="InterPro" id="IPR025724">
    <property type="entry name" value="GAG-pre-integrase_dom"/>
</dbReference>
<keyword evidence="1" id="KW-0645">Protease</keyword>
<dbReference type="PROSITE" id="PS50158">
    <property type="entry name" value="ZF_CCHC"/>
    <property type="match status" value="1"/>
</dbReference>
<keyword evidence="7" id="KW-1185">Reference proteome</keyword>
<dbReference type="PROSITE" id="PS50994">
    <property type="entry name" value="INTEGRASE"/>
    <property type="match status" value="1"/>
</dbReference>
<evidence type="ECO:0000259" key="5">
    <source>
        <dbReference type="PROSITE" id="PS50994"/>
    </source>
</evidence>
<evidence type="ECO:0000256" key="1">
    <source>
        <dbReference type="ARBA" id="ARBA00022670"/>
    </source>
</evidence>
<dbReference type="Gene3D" id="3.30.420.10">
    <property type="entry name" value="Ribonuclease H-like superfamily/Ribonuclease H"/>
    <property type="match status" value="1"/>
</dbReference>
<feature type="domain" description="Integrase catalytic" evidence="5">
    <location>
        <begin position="1031"/>
        <end position="1197"/>
    </location>
</feature>
<keyword evidence="2" id="KW-0863">Zinc-finger</keyword>
<feature type="region of interest" description="Disordered" evidence="3">
    <location>
        <begin position="88"/>
        <end position="113"/>
    </location>
</feature>
<dbReference type="InterPro" id="IPR036397">
    <property type="entry name" value="RNaseH_sf"/>
</dbReference>
<organism evidence="6 7">
    <name type="scientific">Tanacetum coccineum</name>
    <dbReference type="NCBI Taxonomy" id="301880"/>
    <lineage>
        <taxon>Eukaryota</taxon>
        <taxon>Viridiplantae</taxon>
        <taxon>Streptophyta</taxon>
        <taxon>Embryophyta</taxon>
        <taxon>Tracheophyta</taxon>
        <taxon>Spermatophyta</taxon>
        <taxon>Magnoliopsida</taxon>
        <taxon>eudicotyledons</taxon>
        <taxon>Gunneridae</taxon>
        <taxon>Pentapetalae</taxon>
        <taxon>asterids</taxon>
        <taxon>campanulids</taxon>
        <taxon>Asterales</taxon>
        <taxon>Asteraceae</taxon>
        <taxon>Asteroideae</taxon>
        <taxon>Anthemideae</taxon>
        <taxon>Anthemidinae</taxon>
        <taxon>Tanacetum</taxon>
    </lineage>
</organism>
<dbReference type="SMART" id="SM00343">
    <property type="entry name" value="ZnF_C2HC"/>
    <property type="match status" value="1"/>
</dbReference>
<dbReference type="Proteomes" id="UP001151760">
    <property type="component" value="Unassembled WGS sequence"/>
</dbReference>
<keyword evidence="2" id="KW-0479">Metal-binding</keyword>
<feature type="region of interest" description="Disordered" evidence="3">
    <location>
        <begin position="1"/>
        <end position="27"/>
    </location>
</feature>
<name>A0ABQ5A6G1_9ASTR</name>
<reference evidence="6" key="2">
    <citation type="submission" date="2022-01" db="EMBL/GenBank/DDBJ databases">
        <authorList>
            <person name="Yamashiro T."/>
            <person name="Shiraishi A."/>
            <person name="Satake H."/>
            <person name="Nakayama K."/>
        </authorList>
    </citation>
    <scope>NUCLEOTIDE SEQUENCE</scope>
</reference>
<feature type="region of interest" description="Disordered" evidence="3">
    <location>
        <begin position="245"/>
        <end position="264"/>
    </location>
</feature>
<dbReference type="Pfam" id="PF00098">
    <property type="entry name" value="zf-CCHC"/>
    <property type="match status" value="1"/>
</dbReference>
<protein>
    <submittedName>
        <fullName evidence="6">Ribonuclease H-like domain-containing protein</fullName>
    </submittedName>
</protein>